<feature type="domain" description="Calcineurin-like phosphoesterase" evidence="6">
    <location>
        <begin position="16"/>
        <end position="211"/>
    </location>
</feature>
<comment type="similarity">
    <text evidence="4">Belongs to the cyclic nucleotide phosphodiesterase class-III family.</text>
</comment>
<dbReference type="InterPro" id="IPR026575">
    <property type="entry name" value="GpdQ/CpdA-like"/>
</dbReference>
<dbReference type="InterPro" id="IPR004843">
    <property type="entry name" value="Calcineurin-like_PHP"/>
</dbReference>
<keyword evidence="1" id="KW-0479">Metal-binding</keyword>
<dbReference type="PANTHER" id="PTHR42988">
    <property type="entry name" value="PHOSPHOHYDROLASE"/>
    <property type="match status" value="1"/>
</dbReference>
<evidence type="ECO:0000256" key="2">
    <source>
        <dbReference type="ARBA" id="ARBA00022801"/>
    </source>
</evidence>
<dbReference type="Gene3D" id="3.60.21.10">
    <property type="match status" value="1"/>
</dbReference>
<comment type="caution">
    <text evidence="7">The sequence shown here is derived from an EMBL/GenBank/DDBJ whole genome shotgun (WGS) entry which is preliminary data.</text>
</comment>
<evidence type="ECO:0000256" key="3">
    <source>
        <dbReference type="ARBA" id="ARBA00023004"/>
    </source>
</evidence>
<organism evidence="7 8">
    <name type="scientific">Microbacterium aurantiacum</name>
    <dbReference type="NCBI Taxonomy" id="162393"/>
    <lineage>
        <taxon>Bacteria</taxon>
        <taxon>Bacillati</taxon>
        <taxon>Actinomycetota</taxon>
        <taxon>Actinomycetes</taxon>
        <taxon>Micrococcales</taxon>
        <taxon>Microbacteriaceae</taxon>
        <taxon>Microbacterium</taxon>
    </lineage>
</organism>
<keyword evidence="3" id="KW-0408">Iron</keyword>
<dbReference type="Proteomes" id="UP001183582">
    <property type="component" value="Unassembled WGS sequence"/>
</dbReference>
<dbReference type="EMBL" id="JAHWXH010000003">
    <property type="protein sequence ID" value="MDS0246575.1"/>
    <property type="molecule type" value="Genomic_DNA"/>
</dbReference>
<reference evidence="7 8" key="1">
    <citation type="submission" date="2021-06" db="EMBL/GenBank/DDBJ databases">
        <title>Genome-based taxonomic framework of Microbacterium strains isolated from marine environment, the description of four new species and reclassification of four preexisting species.</title>
        <authorList>
            <person name="Lee S.D."/>
            <person name="Kim S.-M."/>
            <person name="Byeon Y.-S."/>
            <person name="Yang H.L."/>
            <person name="Kim I.S."/>
        </authorList>
    </citation>
    <scope>NUCLEOTIDE SEQUENCE [LARGE SCALE GENOMIC DNA]</scope>
    <source>
        <strain evidence="7 8">KACC 20514</strain>
    </source>
</reference>
<evidence type="ECO:0000256" key="5">
    <source>
        <dbReference type="SAM" id="MobiDB-lite"/>
    </source>
</evidence>
<sequence length="309" mass="33286">MRAMRTAEHPAPERVLLHISDTHLRAEGARLFDTVDAADRLQRAFRVIASSGVRPDAVVFTGDLADLGEPAAYAQLRRMVEPLAASLSARVLWVMGNHDDRGAFRAELVDGDASDTGVYDRVDELDGLRVITLDSTVPGHHHGEISEAQLSWLAHVLSTPAPLGTIIAMHHPPVPSVLPLASSVELRDQRAFARVVRGTDVRAIIAGHLHYSTFATVAGIPVSVASSTCYAQDLTVPTGGTRPQDGAQAFNLVHVYDDTVVHSVVPVDAPRTLEFIDPGEAQRRLREAGVGPVSAARRDAPRGRTTLLR</sequence>
<dbReference type="SUPFAM" id="SSF56300">
    <property type="entry name" value="Metallo-dependent phosphatases"/>
    <property type="match status" value="1"/>
</dbReference>
<keyword evidence="2" id="KW-0378">Hydrolase</keyword>
<gene>
    <name evidence="7" type="ORF">KZC50_13305</name>
</gene>
<dbReference type="InterPro" id="IPR050884">
    <property type="entry name" value="CNP_phosphodiesterase-III"/>
</dbReference>
<evidence type="ECO:0000259" key="6">
    <source>
        <dbReference type="Pfam" id="PF00149"/>
    </source>
</evidence>
<dbReference type="AlphaFoldDB" id="A0AAJ2HL50"/>
<dbReference type="Pfam" id="PF00149">
    <property type="entry name" value="Metallophos"/>
    <property type="match status" value="1"/>
</dbReference>
<name>A0AAJ2HL50_9MICO</name>
<dbReference type="InterPro" id="IPR029052">
    <property type="entry name" value="Metallo-depent_PP-like"/>
</dbReference>
<evidence type="ECO:0000256" key="1">
    <source>
        <dbReference type="ARBA" id="ARBA00022723"/>
    </source>
</evidence>
<protein>
    <submittedName>
        <fullName evidence="7">Phosphodiesterase</fullName>
    </submittedName>
</protein>
<feature type="region of interest" description="Disordered" evidence="5">
    <location>
        <begin position="286"/>
        <end position="309"/>
    </location>
</feature>
<dbReference type="GO" id="GO:0004112">
    <property type="term" value="F:cyclic-nucleotide phosphodiesterase activity"/>
    <property type="evidence" value="ECO:0007669"/>
    <property type="project" value="InterPro"/>
</dbReference>
<accession>A0AAJ2HL50</accession>
<dbReference type="CDD" id="cd07402">
    <property type="entry name" value="MPP_GpdQ"/>
    <property type="match status" value="1"/>
</dbReference>
<evidence type="ECO:0000313" key="8">
    <source>
        <dbReference type="Proteomes" id="UP001183582"/>
    </source>
</evidence>
<evidence type="ECO:0000313" key="7">
    <source>
        <dbReference type="EMBL" id="MDS0246575.1"/>
    </source>
</evidence>
<proteinExistence type="inferred from homology"/>
<dbReference type="GO" id="GO:0046872">
    <property type="term" value="F:metal ion binding"/>
    <property type="evidence" value="ECO:0007669"/>
    <property type="project" value="UniProtKB-KW"/>
</dbReference>
<dbReference type="PANTHER" id="PTHR42988:SF2">
    <property type="entry name" value="CYCLIC NUCLEOTIDE PHOSPHODIESTERASE CBUA0032-RELATED"/>
    <property type="match status" value="1"/>
</dbReference>
<evidence type="ECO:0000256" key="4">
    <source>
        <dbReference type="ARBA" id="ARBA00025742"/>
    </source>
</evidence>